<gene>
    <name evidence="6" type="ORF">IDH44_01440</name>
</gene>
<dbReference type="Proteomes" id="UP000621560">
    <property type="component" value="Unassembled WGS sequence"/>
</dbReference>
<dbReference type="GO" id="GO:0016491">
    <property type="term" value="F:oxidoreductase activity"/>
    <property type="evidence" value="ECO:0007669"/>
    <property type="project" value="UniProtKB-KW"/>
</dbReference>
<feature type="region of interest" description="Disordered" evidence="4">
    <location>
        <begin position="12"/>
        <end position="48"/>
    </location>
</feature>
<evidence type="ECO:0000256" key="2">
    <source>
        <dbReference type="ARBA" id="ARBA00022857"/>
    </source>
</evidence>
<evidence type="ECO:0000256" key="4">
    <source>
        <dbReference type="SAM" id="MobiDB-lite"/>
    </source>
</evidence>
<comment type="similarity">
    <text evidence="1">Belongs to the shaker potassium channel beta subunit family.</text>
</comment>
<dbReference type="Pfam" id="PF00248">
    <property type="entry name" value="Aldo_ket_red"/>
    <property type="match status" value="1"/>
</dbReference>
<feature type="compositionally biased region" description="Basic and acidic residues" evidence="4">
    <location>
        <begin position="37"/>
        <end position="48"/>
    </location>
</feature>
<evidence type="ECO:0000313" key="7">
    <source>
        <dbReference type="Proteomes" id="UP000621560"/>
    </source>
</evidence>
<evidence type="ECO:0000259" key="5">
    <source>
        <dbReference type="Pfam" id="PF00248"/>
    </source>
</evidence>
<protein>
    <submittedName>
        <fullName evidence="6">Aldo/keto reductase</fullName>
    </submittedName>
</protein>
<evidence type="ECO:0000256" key="3">
    <source>
        <dbReference type="ARBA" id="ARBA00023002"/>
    </source>
</evidence>
<organism evidence="6 7">
    <name type="scientific">Paenibacillus sabuli</name>
    <dbReference type="NCBI Taxonomy" id="2772509"/>
    <lineage>
        <taxon>Bacteria</taxon>
        <taxon>Bacillati</taxon>
        <taxon>Bacillota</taxon>
        <taxon>Bacilli</taxon>
        <taxon>Bacillales</taxon>
        <taxon>Paenibacillaceae</taxon>
        <taxon>Paenibacillus</taxon>
    </lineage>
</organism>
<dbReference type="AlphaFoldDB" id="A0A927GQ26"/>
<feature type="domain" description="NADP-dependent oxidoreductase" evidence="5">
    <location>
        <begin position="22"/>
        <end position="125"/>
    </location>
</feature>
<evidence type="ECO:0000313" key="6">
    <source>
        <dbReference type="EMBL" id="MBD2843841.1"/>
    </source>
</evidence>
<dbReference type="EMBL" id="JACXIZ010000005">
    <property type="protein sequence ID" value="MBD2843841.1"/>
    <property type="molecule type" value="Genomic_DNA"/>
</dbReference>
<dbReference type="RefSeq" id="WP_190913987.1">
    <property type="nucleotide sequence ID" value="NZ_JACXIZ010000005.1"/>
</dbReference>
<name>A0A927GQ26_9BACL</name>
<keyword evidence="7" id="KW-1185">Reference proteome</keyword>
<dbReference type="PANTHER" id="PTHR43150:SF2">
    <property type="entry name" value="HYPERKINETIC, ISOFORM M"/>
    <property type="match status" value="1"/>
</dbReference>
<keyword evidence="2" id="KW-0521">NADP</keyword>
<reference evidence="6" key="1">
    <citation type="submission" date="2020-09" db="EMBL/GenBank/DDBJ databases">
        <title>A novel bacterium of genus Paenibacillus, isolated from South China Sea.</title>
        <authorList>
            <person name="Huang H."/>
            <person name="Mo K."/>
            <person name="Hu Y."/>
        </authorList>
    </citation>
    <scope>NUCLEOTIDE SEQUENCE</scope>
    <source>
        <strain evidence="6">IB182496</strain>
    </source>
</reference>
<dbReference type="SUPFAM" id="SSF51430">
    <property type="entry name" value="NAD(P)-linked oxidoreductase"/>
    <property type="match status" value="1"/>
</dbReference>
<dbReference type="PANTHER" id="PTHR43150">
    <property type="entry name" value="HYPERKINETIC, ISOFORM M"/>
    <property type="match status" value="1"/>
</dbReference>
<dbReference type="InterPro" id="IPR023210">
    <property type="entry name" value="NADP_OxRdtase_dom"/>
</dbReference>
<proteinExistence type="inferred from homology"/>
<evidence type="ECO:0000256" key="1">
    <source>
        <dbReference type="ARBA" id="ARBA00006515"/>
    </source>
</evidence>
<dbReference type="InterPro" id="IPR036812">
    <property type="entry name" value="NAD(P)_OxRdtase_dom_sf"/>
</dbReference>
<dbReference type="Gene3D" id="3.20.20.100">
    <property type="entry name" value="NADP-dependent oxidoreductase domain"/>
    <property type="match status" value="1"/>
</dbReference>
<keyword evidence="3" id="KW-0560">Oxidoreductase</keyword>
<accession>A0A927GQ26</accession>
<sequence length="140" mass="15508">MLYWDGTAYARTPTSARPRKRGGILSGKYGSSGDAPAPERSRAQTDPNFRRFLSDERLALGRSVSALAEASGCSPSALALAWLMRRPAVSTVIVGATRPEQVEENYRSLSMKLKSEIMPELDRLSDRFRHGEPFATYRLS</sequence>
<comment type="caution">
    <text evidence="6">The sequence shown here is derived from an EMBL/GenBank/DDBJ whole genome shotgun (WGS) entry which is preliminary data.</text>
</comment>
<dbReference type="InterPro" id="IPR005399">
    <property type="entry name" value="K_chnl_volt-dep_bsu_KCNAB-rel"/>
</dbReference>